<dbReference type="GO" id="GO:0022857">
    <property type="term" value="F:transmembrane transporter activity"/>
    <property type="evidence" value="ECO:0007669"/>
    <property type="project" value="InterPro"/>
</dbReference>
<sequence length="265" mass="29318">MTMGYSAVLLPQLQSINGSGNVLGFNRSLTQDSVSLTITITNEESWIAALSILAMVPGCWLSCILLDNYNNSTLARYDKYLTRLFLLPLVIVCVFAFTSQFSGINVVGFYSMALLTEVSGPENAYLATLVLDVAPVAFSIVACWMVAMYPRRLLMSISGYETALTLFALSACLLADYGKPWIPIVLLFIYTCTVTIELVPLPWLLGGELFTDTSTRAFGSALSSGFAFFFFFWADCLGYIFITMHVCHLWFDRSPRYCLCSLLAA</sequence>
<comment type="caution">
    <text evidence="6">The sequence shown here is derived from an EMBL/GenBank/DDBJ whole genome shotgun (WGS) entry which is preliminary data.</text>
</comment>
<feature type="transmembrane region" description="Helical" evidence="5">
    <location>
        <begin position="159"/>
        <end position="178"/>
    </location>
</feature>
<dbReference type="Proteomes" id="UP000826195">
    <property type="component" value="Unassembled WGS sequence"/>
</dbReference>
<name>A0AAV7J7H2_COTGL</name>
<dbReference type="EMBL" id="JAHXZJ010000001">
    <property type="protein sequence ID" value="KAH0568121.1"/>
    <property type="molecule type" value="Genomic_DNA"/>
</dbReference>
<dbReference type="InterPro" id="IPR050549">
    <property type="entry name" value="MFS_Trehalose_Transporter"/>
</dbReference>
<evidence type="ECO:0000313" key="6">
    <source>
        <dbReference type="EMBL" id="KAH0568121.1"/>
    </source>
</evidence>
<evidence type="ECO:0000256" key="4">
    <source>
        <dbReference type="ARBA" id="ARBA00023136"/>
    </source>
</evidence>
<dbReference type="GO" id="GO:0016020">
    <property type="term" value="C:membrane"/>
    <property type="evidence" value="ECO:0007669"/>
    <property type="project" value="UniProtKB-SubCell"/>
</dbReference>
<evidence type="ECO:0000256" key="2">
    <source>
        <dbReference type="ARBA" id="ARBA00022692"/>
    </source>
</evidence>
<reference evidence="6 7" key="1">
    <citation type="journal article" date="2021" name="J. Hered.">
        <title>A chromosome-level genome assembly of the parasitoid wasp, Cotesia glomerata (Hymenoptera: Braconidae).</title>
        <authorList>
            <person name="Pinto B.J."/>
            <person name="Weis J.J."/>
            <person name="Gamble T."/>
            <person name="Ode P.J."/>
            <person name="Paul R."/>
            <person name="Zaspel J.M."/>
        </authorList>
    </citation>
    <scope>NUCLEOTIDE SEQUENCE [LARGE SCALE GENOMIC DNA]</scope>
    <source>
        <strain evidence="6">CgM1</strain>
    </source>
</reference>
<gene>
    <name evidence="6" type="ORF">KQX54_018466</name>
</gene>
<accession>A0AAV7J7H2</accession>
<protein>
    <submittedName>
        <fullName evidence="6">Uncharacterized protein</fullName>
    </submittedName>
</protein>
<proteinExistence type="predicted"/>
<feature type="transmembrane region" description="Helical" evidence="5">
    <location>
        <begin position="124"/>
        <end position="147"/>
    </location>
</feature>
<feature type="transmembrane region" description="Helical" evidence="5">
    <location>
        <begin position="46"/>
        <end position="66"/>
    </location>
</feature>
<evidence type="ECO:0000256" key="5">
    <source>
        <dbReference type="SAM" id="Phobius"/>
    </source>
</evidence>
<dbReference type="InterPro" id="IPR005828">
    <property type="entry name" value="MFS_sugar_transport-like"/>
</dbReference>
<comment type="subcellular location">
    <subcellularLocation>
        <location evidence="1">Membrane</location>
    </subcellularLocation>
</comment>
<dbReference type="SUPFAM" id="SSF103473">
    <property type="entry name" value="MFS general substrate transporter"/>
    <property type="match status" value="1"/>
</dbReference>
<feature type="transmembrane region" description="Helical" evidence="5">
    <location>
        <begin position="184"/>
        <end position="205"/>
    </location>
</feature>
<dbReference type="PANTHER" id="PTHR48021">
    <property type="match status" value="1"/>
</dbReference>
<feature type="transmembrane region" description="Helical" evidence="5">
    <location>
        <begin position="86"/>
        <end position="112"/>
    </location>
</feature>
<keyword evidence="3 5" id="KW-1133">Transmembrane helix</keyword>
<keyword evidence="7" id="KW-1185">Reference proteome</keyword>
<feature type="transmembrane region" description="Helical" evidence="5">
    <location>
        <begin position="226"/>
        <end position="251"/>
    </location>
</feature>
<organism evidence="6 7">
    <name type="scientific">Cotesia glomerata</name>
    <name type="common">Lepidopteran parasitic wasp</name>
    <name type="synonym">Apanteles glomeratus</name>
    <dbReference type="NCBI Taxonomy" id="32391"/>
    <lineage>
        <taxon>Eukaryota</taxon>
        <taxon>Metazoa</taxon>
        <taxon>Ecdysozoa</taxon>
        <taxon>Arthropoda</taxon>
        <taxon>Hexapoda</taxon>
        <taxon>Insecta</taxon>
        <taxon>Pterygota</taxon>
        <taxon>Neoptera</taxon>
        <taxon>Endopterygota</taxon>
        <taxon>Hymenoptera</taxon>
        <taxon>Apocrita</taxon>
        <taxon>Ichneumonoidea</taxon>
        <taxon>Braconidae</taxon>
        <taxon>Microgastrinae</taxon>
        <taxon>Cotesia</taxon>
    </lineage>
</organism>
<evidence type="ECO:0000256" key="3">
    <source>
        <dbReference type="ARBA" id="ARBA00022989"/>
    </source>
</evidence>
<evidence type="ECO:0000256" key="1">
    <source>
        <dbReference type="ARBA" id="ARBA00004370"/>
    </source>
</evidence>
<dbReference type="Gene3D" id="1.20.1250.20">
    <property type="entry name" value="MFS general substrate transporter like domains"/>
    <property type="match status" value="1"/>
</dbReference>
<evidence type="ECO:0000313" key="7">
    <source>
        <dbReference type="Proteomes" id="UP000826195"/>
    </source>
</evidence>
<keyword evidence="4 5" id="KW-0472">Membrane</keyword>
<keyword evidence="2 5" id="KW-0812">Transmembrane</keyword>
<dbReference type="AlphaFoldDB" id="A0AAV7J7H2"/>
<dbReference type="InterPro" id="IPR036259">
    <property type="entry name" value="MFS_trans_sf"/>
</dbReference>
<dbReference type="Pfam" id="PF00083">
    <property type="entry name" value="Sugar_tr"/>
    <property type="match status" value="1"/>
</dbReference>
<dbReference type="PANTHER" id="PTHR48021:SF68">
    <property type="entry name" value="MAJOR FACILITATOR SUPERFAMILY (MFS) PROFILE DOMAIN-CONTAINING PROTEIN"/>
    <property type="match status" value="1"/>
</dbReference>